<accession>A0ABU7BQI7</accession>
<feature type="region of interest" description="Disordered" evidence="1">
    <location>
        <begin position="54"/>
        <end position="76"/>
    </location>
</feature>
<name>A0ABU7BQI7_9TELE</name>
<dbReference type="Proteomes" id="UP001345963">
    <property type="component" value="Unassembled WGS sequence"/>
</dbReference>
<protein>
    <submittedName>
        <fullName evidence="2">Uncharacterized protein</fullName>
    </submittedName>
</protein>
<comment type="caution">
    <text evidence="2">The sequence shown here is derived from an EMBL/GenBank/DDBJ whole genome shotgun (WGS) entry which is preliminary data.</text>
</comment>
<evidence type="ECO:0000313" key="2">
    <source>
        <dbReference type="EMBL" id="MED6251830.1"/>
    </source>
</evidence>
<reference evidence="2 3" key="1">
    <citation type="submission" date="2021-07" db="EMBL/GenBank/DDBJ databases">
        <authorList>
            <person name="Palmer J.M."/>
        </authorList>
    </citation>
    <scope>NUCLEOTIDE SEQUENCE [LARGE SCALE GENOMIC DNA]</scope>
    <source>
        <strain evidence="2 3">AT_MEX2019</strain>
        <tissue evidence="2">Muscle</tissue>
    </source>
</reference>
<keyword evidence="3" id="KW-1185">Reference proteome</keyword>
<dbReference type="EMBL" id="JAHUTI010060377">
    <property type="protein sequence ID" value="MED6251830.1"/>
    <property type="molecule type" value="Genomic_DNA"/>
</dbReference>
<evidence type="ECO:0000256" key="1">
    <source>
        <dbReference type="SAM" id="MobiDB-lite"/>
    </source>
</evidence>
<gene>
    <name evidence="2" type="ORF">ATANTOWER_003461</name>
</gene>
<proteinExistence type="predicted"/>
<evidence type="ECO:0000313" key="3">
    <source>
        <dbReference type="Proteomes" id="UP001345963"/>
    </source>
</evidence>
<sequence length="119" mass="13834">MTLVLKEFGDFLQEAIGHVNNWCTVLYLSIFYFCGDSGRRLCYLFKVGRQEVEQREEEDMQNRPLSSGLEPRTATPRPLHTGAPIFQHLVVFLLLFSYKSLCLGYDTSKNVRWMLHDVT</sequence>
<organism evidence="2 3">
    <name type="scientific">Ataeniobius toweri</name>
    <dbReference type="NCBI Taxonomy" id="208326"/>
    <lineage>
        <taxon>Eukaryota</taxon>
        <taxon>Metazoa</taxon>
        <taxon>Chordata</taxon>
        <taxon>Craniata</taxon>
        <taxon>Vertebrata</taxon>
        <taxon>Euteleostomi</taxon>
        <taxon>Actinopterygii</taxon>
        <taxon>Neopterygii</taxon>
        <taxon>Teleostei</taxon>
        <taxon>Neoteleostei</taxon>
        <taxon>Acanthomorphata</taxon>
        <taxon>Ovalentaria</taxon>
        <taxon>Atherinomorphae</taxon>
        <taxon>Cyprinodontiformes</taxon>
        <taxon>Goodeidae</taxon>
        <taxon>Ataeniobius</taxon>
    </lineage>
</organism>